<keyword evidence="6" id="KW-1185">Reference proteome</keyword>
<evidence type="ECO:0000313" key="6">
    <source>
        <dbReference type="Proteomes" id="UP000635565"/>
    </source>
</evidence>
<dbReference type="Pfam" id="PF13377">
    <property type="entry name" value="Peripla_BP_3"/>
    <property type="match status" value="1"/>
</dbReference>
<dbReference type="SUPFAM" id="SSF47413">
    <property type="entry name" value="lambda repressor-like DNA-binding domains"/>
    <property type="match status" value="1"/>
</dbReference>
<keyword evidence="3" id="KW-0804">Transcription</keyword>
<evidence type="ECO:0000259" key="4">
    <source>
        <dbReference type="PROSITE" id="PS50932"/>
    </source>
</evidence>
<dbReference type="InterPro" id="IPR046335">
    <property type="entry name" value="LacI/GalR-like_sensor"/>
</dbReference>
<dbReference type="Pfam" id="PF00356">
    <property type="entry name" value="LacI"/>
    <property type="match status" value="1"/>
</dbReference>
<evidence type="ECO:0000256" key="3">
    <source>
        <dbReference type="ARBA" id="ARBA00023163"/>
    </source>
</evidence>
<dbReference type="InterPro" id="IPR010982">
    <property type="entry name" value="Lambda_DNA-bd_dom_sf"/>
</dbReference>
<dbReference type="InterPro" id="IPR000843">
    <property type="entry name" value="HTH_LacI"/>
</dbReference>
<proteinExistence type="predicted"/>
<protein>
    <recommendedName>
        <fullName evidence="4">HTH lacI-type domain-containing protein</fullName>
    </recommendedName>
</protein>
<dbReference type="PANTHER" id="PTHR30146:SF109">
    <property type="entry name" value="HTH-TYPE TRANSCRIPTIONAL REGULATOR GALS"/>
    <property type="match status" value="1"/>
</dbReference>
<keyword evidence="1" id="KW-0805">Transcription regulation</keyword>
<dbReference type="Proteomes" id="UP000635565">
    <property type="component" value="Unassembled WGS sequence"/>
</dbReference>
<dbReference type="SUPFAM" id="SSF53822">
    <property type="entry name" value="Periplasmic binding protein-like I"/>
    <property type="match status" value="1"/>
</dbReference>
<dbReference type="Gene3D" id="1.10.260.40">
    <property type="entry name" value="lambda repressor-like DNA-binding domains"/>
    <property type="match status" value="1"/>
</dbReference>
<dbReference type="Gene3D" id="3.40.50.2300">
    <property type="match status" value="2"/>
</dbReference>
<dbReference type="Pfam" id="PF12974">
    <property type="entry name" value="Phosphonate-bd"/>
    <property type="match status" value="1"/>
</dbReference>
<dbReference type="PROSITE" id="PS50932">
    <property type="entry name" value="HTH_LACI_2"/>
    <property type="match status" value="1"/>
</dbReference>
<comment type="caution">
    <text evidence="5">The sequence shown here is derived from an EMBL/GenBank/DDBJ whole genome shotgun (WGS) entry which is preliminary data.</text>
</comment>
<dbReference type="SMART" id="SM00354">
    <property type="entry name" value="HTH_LACI"/>
    <property type="match status" value="1"/>
</dbReference>
<dbReference type="SUPFAM" id="SSF53850">
    <property type="entry name" value="Periplasmic binding protein-like II"/>
    <property type="match status" value="1"/>
</dbReference>
<dbReference type="RefSeq" id="WP_201361539.1">
    <property type="nucleotide sequence ID" value="NZ_BNJJ01000004.1"/>
</dbReference>
<evidence type="ECO:0000256" key="2">
    <source>
        <dbReference type="ARBA" id="ARBA00023125"/>
    </source>
</evidence>
<dbReference type="InterPro" id="IPR028082">
    <property type="entry name" value="Peripla_BP_I"/>
</dbReference>
<gene>
    <name evidence="5" type="ORF">KSZ_19130</name>
</gene>
<dbReference type="EMBL" id="BNJJ01000004">
    <property type="protein sequence ID" value="GHO83907.1"/>
    <property type="molecule type" value="Genomic_DNA"/>
</dbReference>
<accession>A0ABQ3VCM0</accession>
<reference evidence="5 6" key="1">
    <citation type="journal article" date="2021" name="Int. J. Syst. Evol. Microbiol.">
        <title>Reticulibacter mediterranei gen. nov., sp. nov., within the new family Reticulibacteraceae fam. nov., and Ktedonospora formicarum gen. nov., sp. nov., Ktedonobacter robiniae sp. nov., Dictyobacter formicarum sp. nov. and Dictyobacter arantiisoli sp. nov., belonging to the class Ktedonobacteria.</title>
        <authorList>
            <person name="Yabe S."/>
            <person name="Zheng Y."/>
            <person name="Wang C.M."/>
            <person name="Sakai Y."/>
            <person name="Abe K."/>
            <person name="Yokota A."/>
            <person name="Donadio S."/>
            <person name="Cavaletti L."/>
            <person name="Monciardini P."/>
        </authorList>
    </citation>
    <scope>NUCLEOTIDE SEQUENCE [LARGE SCALE GENOMIC DNA]</scope>
    <source>
        <strain evidence="5 6">SOSP1-9</strain>
    </source>
</reference>
<feature type="domain" description="HTH lacI-type" evidence="4">
    <location>
        <begin position="260"/>
        <end position="314"/>
    </location>
</feature>
<name>A0ABQ3VCM0_9CHLR</name>
<sequence length="565" mass="62224">MKQSTHKSDQDTLVFATSPGLRWSFAQTDEAIIQLQEHLGSLLGMTVQVVLDENYEDILAGLETGRIDFAKLGPYAFAQAQARFGARALVKAIDIIPDDAHPHPYRSIIFTRDNSGITHLAQVKNQKFGFVDLHSTTGYLIATFLLEQAGLDPAVDVEPVFLSSHPAVAEAVIKGEVVAGAIMEEEFIRATHEEGSFALRLLAMSPLLSRGPIVVRPDLPRALAHKLQLVLEQIHQSQLDCLQLLKLPSQRFVAATQRERSLKTIAELTGVSYATVSRAINGRDRISSATSARILKLVEELGYHPNADARGLHKSRGELIGLLLPSLNYPNLDDVVDGIQEILSEIHMQLLICPLGQGKHQKILQRQKAYFEMFSNSRFEGVLLTQWNTLDPTPLEMLVRNGRPYILLEQAILDEGIKTACQWFAEQGHQQVGLITGPNSLLEPSITRQACQRLTGANFQFIEISANPTDWHNLLAQKTDAPTAFLCTDDQTALQLRRILDASGSHLPVLGMGNSPLAHGAGLPSLAFEGAKLGRSAALRLLKMLNVSTPTQNEELHFWIQANSL</sequence>
<keyword evidence="2" id="KW-0238">DNA-binding</keyword>
<dbReference type="PANTHER" id="PTHR30146">
    <property type="entry name" value="LACI-RELATED TRANSCRIPTIONAL REPRESSOR"/>
    <property type="match status" value="1"/>
</dbReference>
<dbReference type="Gene3D" id="3.40.190.10">
    <property type="entry name" value="Periplasmic binding protein-like II"/>
    <property type="match status" value="2"/>
</dbReference>
<evidence type="ECO:0000313" key="5">
    <source>
        <dbReference type="EMBL" id="GHO83907.1"/>
    </source>
</evidence>
<evidence type="ECO:0000256" key="1">
    <source>
        <dbReference type="ARBA" id="ARBA00023015"/>
    </source>
</evidence>
<organism evidence="5 6">
    <name type="scientific">Dictyobacter formicarum</name>
    <dbReference type="NCBI Taxonomy" id="2778368"/>
    <lineage>
        <taxon>Bacteria</taxon>
        <taxon>Bacillati</taxon>
        <taxon>Chloroflexota</taxon>
        <taxon>Ktedonobacteria</taxon>
        <taxon>Ktedonobacterales</taxon>
        <taxon>Dictyobacteraceae</taxon>
        <taxon>Dictyobacter</taxon>
    </lineage>
</organism>
<dbReference type="CDD" id="cd01392">
    <property type="entry name" value="HTH_LacI"/>
    <property type="match status" value="1"/>
</dbReference>